<dbReference type="Proteomes" id="UP000000763">
    <property type="component" value="Chromosome 2"/>
</dbReference>
<feature type="region of interest" description="Disordered" evidence="1">
    <location>
        <begin position="1"/>
        <end position="74"/>
    </location>
</feature>
<gene>
    <name evidence="2" type="primary">OSJNBa0030C08.24</name>
</gene>
<feature type="region of interest" description="Disordered" evidence="1">
    <location>
        <begin position="82"/>
        <end position="101"/>
    </location>
</feature>
<feature type="region of interest" description="Disordered" evidence="1">
    <location>
        <begin position="131"/>
        <end position="152"/>
    </location>
</feature>
<dbReference type="EMBL" id="AP006438">
    <property type="protein sequence ID" value="BAD20144.1"/>
    <property type="molecule type" value="Genomic_DNA"/>
</dbReference>
<dbReference type="AlphaFoldDB" id="A0A0P0VLH0"/>
<name>A0A0P0VLH0_ORYSJ</name>
<evidence type="ECO:0000313" key="2">
    <source>
        <dbReference type="EMBL" id="BAD20144.1"/>
    </source>
</evidence>
<accession>A0A0P0VLH0</accession>
<feature type="compositionally biased region" description="Basic and acidic residues" evidence="1">
    <location>
        <begin position="9"/>
        <end position="18"/>
    </location>
</feature>
<evidence type="ECO:0000313" key="3">
    <source>
        <dbReference type="Proteomes" id="UP000000763"/>
    </source>
</evidence>
<sequence length="152" mass="15736">MPHCPDSLTLRRGDEPTTEHPGATSPTGAANHLHHQHWAPAPQSRPGSSPDAATTKHAGGIRQPPASPSASRVVTRISRATCRRHTRQTSPSRAAPPLGLPSAPCHLLVPETGCRRGCGPAAAIPAGRAVSGGALRRRRGGGEEERVAAAEC</sequence>
<proteinExistence type="predicted"/>
<feature type="compositionally biased region" description="Basic and acidic residues" evidence="1">
    <location>
        <begin position="140"/>
        <end position="152"/>
    </location>
</feature>
<reference evidence="3" key="1">
    <citation type="journal article" date="2005" name="Nature">
        <title>The map-based sequence of the rice genome.</title>
        <authorList>
            <consortium name="International rice genome sequencing project (IRGSP)"/>
            <person name="Matsumoto T."/>
            <person name="Wu J."/>
            <person name="Kanamori H."/>
            <person name="Katayose Y."/>
            <person name="Fujisawa M."/>
            <person name="Namiki N."/>
            <person name="Mizuno H."/>
            <person name="Yamamoto K."/>
            <person name="Antonio B.A."/>
            <person name="Baba T."/>
            <person name="Sakata K."/>
            <person name="Nagamura Y."/>
            <person name="Aoki H."/>
            <person name="Arikawa K."/>
            <person name="Arita K."/>
            <person name="Bito T."/>
            <person name="Chiden Y."/>
            <person name="Fujitsuka N."/>
            <person name="Fukunaka R."/>
            <person name="Hamada M."/>
            <person name="Harada C."/>
            <person name="Hayashi A."/>
            <person name="Hijishita S."/>
            <person name="Honda M."/>
            <person name="Hosokawa S."/>
            <person name="Ichikawa Y."/>
            <person name="Idonuma A."/>
            <person name="Iijima M."/>
            <person name="Ikeda M."/>
            <person name="Ikeno M."/>
            <person name="Ito K."/>
            <person name="Ito S."/>
            <person name="Ito T."/>
            <person name="Ito Y."/>
            <person name="Ito Y."/>
            <person name="Iwabuchi A."/>
            <person name="Kamiya K."/>
            <person name="Karasawa W."/>
            <person name="Kurita K."/>
            <person name="Katagiri S."/>
            <person name="Kikuta A."/>
            <person name="Kobayashi H."/>
            <person name="Kobayashi N."/>
            <person name="Machita K."/>
            <person name="Maehara T."/>
            <person name="Masukawa M."/>
            <person name="Mizubayashi T."/>
            <person name="Mukai Y."/>
            <person name="Nagasaki H."/>
            <person name="Nagata Y."/>
            <person name="Naito S."/>
            <person name="Nakashima M."/>
            <person name="Nakama Y."/>
            <person name="Nakamichi Y."/>
            <person name="Nakamura M."/>
            <person name="Meguro A."/>
            <person name="Negishi M."/>
            <person name="Ohta I."/>
            <person name="Ohta T."/>
            <person name="Okamoto M."/>
            <person name="Ono N."/>
            <person name="Saji S."/>
            <person name="Sakaguchi M."/>
            <person name="Sakai K."/>
            <person name="Shibata M."/>
            <person name="Shimokawa T."/>
            <person name="Song J."/>
            <person name="Takazaki Y."/>
            <person name="Terasawa K."/>
            <person name="Tsugane M."/>
            <person name="Tsuji K."/>
            <person name="Ueda S."/>
            <person name="Waki K."/>
            <person name="Yamagata H."/>
            <person name="Yamamoto M."/>
            <person name="Yamamoto S."/>
            <person name="Yamane H."/>
            <person name="Yoshiki S."/>
            <person name="Yoshihara R."/>
            <person name="Yukawa K."/>
            <person name="Zhong H."/>
            <person name="Yano M."/>
            <person name="Yuan Q."/>
            <person name="Ouyang S."/>
            <person name="Liu J."/>
            <person name="Jones K.M."/>
            <person name="Gansberger K."/>
            <person name="Moffat K."/>
            <person name="Hill J."/>
            <person name="Bera J."/>
            <person name="Fadrosh D."/>
            <person name="Jin S."/>
            <person name="Johri S."/>
            <person name="Kim M."/>
            <person name="Overton L."/>
            <person name="Reardon M."/>
            <person name="Tsitrin T."/>
            <person name="Vuong H."/>
            <person name="Weaver B."/>
            <person name="Ciecko A."/>
            <person name="Tallon L."/>
            <person name="Jackson J."/>
            <person name="Pai G."/>
            <person name="Aken S.V."/>
            <person name="Utterback T."/>
            <person name="Reidmuller S."/>
            <person name="Feldblyum T."/>
            <person name="Hsiao J."/>
            <person name="Zismann V."/>
            <person name="Iobst S."/>
            <person name="de Vazeille A.R."/>
            <person name="Buell C.R."/>
            <person name="Ying K."/>
            <person name="Li Y."/>
            <person name="Lu T."/>
            <person name="Huang Y."/>
            <person name="Zhao Q."/>
            <person name="Feng Q."/>
            <person name="Zhang L."/>
            <person name="Zhu J."/>
            <person name="Weng Q."/>
            <person name="Mu J."/>
            <person name="Lu Y."/>
            <person name="Fan D."/>
            <person name="Liu Y."/>
            <person name="Guan J."/>
            <person name="Zhang Y."/>
            <person name="Yu S."/>
            <person name="Liu X."/>
            <person name="Zhang Y."/>
            <person name="Hong G."/>
            <person name="Han B."/>
            <person name="Choisne N."/>
            <person name="Demange N."/>
            <person name="Orjeda G."/>
            <person name="Samain S."/>
            <person name="Cattolico L."/>
            <person name="Pelletier E."/>
            <person name="Couloux A."/>
            <person name="Segurens B."/>
            <person name="Wincker P."/>
            <person name="D'Hont A."/>
            <person name="Scarpelli C."/>
            <person name="Weissenbach J."/>
            <person name="Salanoubat M."/>
            <person name="Quetier F."/>
            <person name="Yu Y."/>
            <person name="Kim H.R."/>
            <person name="Rambo T."/>
            <person name="Currie J."/>
            <person name="Collura K."/>
            <person name="Luo M."/>
            <person name="Yang T."/>
            <person name="Ammiraju J.S.S."/>
            <person name="Engler F."/>
            <person name="Soderlund C."/>
            <person name="Wing R.A."/>
            <person name="Palmer L.E."/>
            <person name="de la Bastide M."/>
            <person name="Spiegel L."/>
            <person name="Nascimento L."/>
            <person name="Zutavern T."/>
            <person name="O'Shaughnessy A."/>
            <person name="Dike S."/>
            <person name="Dedhia N."/>
            <person name="Preston R."/>
            <person name="Balija V."/>
            <person name="McCombie W.R."/>
            <person name="Chow T."/>
            <person name="Chen H."/>
            <person name="Chung M."/>
            <person name="Chen C."/>
            <person name="Shaw J."/>
            <person name="Wu H."/>
            <person name="Hsiao K."/>
            <person name="Chao Y."/>
            <person name="Chu M."/>
            <person name="Cheng C."/>
            <person name="Hour A."/>
            <person name="Lee P."/>
            <person name="Lin S."/>
            <person name="Lin Y."/>
            <person name="Liou J."/>
            <person name="Liu S."/>
            <person name="Hsing Y."/>
            <person name="Raghuvanshi S."/>
            <person name="Mohanty A."/>
            <person name="Bharti A.K."/>
            <person name="Gaur A."/>
            <person name="Gupta V."/>
            <person name="Kumar D."/>
            <person name="Ravi V."/>
            <person name="Vij S."/>
            <person name="Kapur A."/>
            <person name="Khurana P."/>
            <person name="Khurana P."/>
            <person name="Khurana J.P."/>
            <person name="Tyagi A.K."/>
            <person name="Gaikwad K."/>
            <person name="Singh A."/>
            <person name="Dalal V."/>
            <person name="Srivastava S."/>
            <person name="Dixit A."/>
            <person name="Pal A.K."/>
            <person name="Ghazi I.A."/>
            <person name="Yadav M."/>
            <person name="Pandit A."/>
            <person name="Bhargava A."/>
            <person name="Sureshbabu K."/>
            <person name="Batra K."/>
            <person name="Sharma T.R."/>
            <person name="Mohapatra T."/>
            <person name="Singh N.K."/>
            <person name="Messing J."/>
            <person name="Nelson A.B."/>
            <person name="Fuks G."/>
            <person name="Kavchok S."/>
            <person name="Keizer G."/>
            <person name="Linton E."/>
            <person name="Llaca V."/>
            <person name="Song R."/>
            <person name="Tanyolac B."/>
            <person name="Young S."/>
            <person name="Ho-Il K."/>
            <person name="Hahn J.H."/>
            <person name="Sangsakoo G."/>
            <person name="Vanavichit A."/>
            <person name="de Mattos Luiz.A.T."/>
            <person name="Zimmer P.D."/>
            <person name="Malone G."/>
            <person name="Dellagostin O."/>
            <person name="de Oliveira A.C."/>
            <person name="Bevan M."/>
            <person name="Bancroft I."/>
            <person name="Minx P."/>
            <person name="Cordum H."/>
            <person name="Wilson R."/>
            <person name="Cheng Z."/>
            <person name="Jin W."/>
            <person name="Jiang J."/>
            <person name="Leong S.A."/>
            <person name="Iwama H."/>
            <person name="Gojobori T."/>
            <person name="Itoh T."/>
            <person name="Niimura Y."/>
            <person name="Fujii Y."/>
            <person name="Habara T."/>
            <person name="Sakai H."/>
            <person name="Sato Y."/>
            <person name="Wilson G."/>
            <person name="Kumar K."/>
            <person name="McCouch S."/>
            <person name="Juretic N."/>
            <person name="Hoen D."/>
            <person name="Wright S."/>
            <person name="Bruskiewich R."/>
            <person name="Bureau T."/>
            <person name="Miyao A."/>
            <person name="Hirochika H."/>
            <person name="Nishikawa T."/>
            <person name="Kadowaki K."/>
            <person name="Sugiura M."/>
            <person name="Burr B."/>
            <person name="Sasaki T."/>
        </authorList>
    </citation>
    <scope>NUCLEOTIDE SEQUENCE [LARGE SCALE GENOMIC DNA]</scope>
    <source>
        <strain evidence="3">cv. Nipponbare</strain>
    </source>
</reference>
<organism evidence="2 3">
    <name type="scientific">Oryza sativa subsp. japonica</name>
    <name type="common">Rice</name>
    <dbReference type="NCBI Taxonomy" id="39947"/>
    <lineage>
        <taxon>Eukaryota</taxon>
        <taxon>Viridiplantae</taxon>
        <taxon>Streptophyta</taxon>
        <taxon>Embryophyta</taxon>
        <taxon>Tracheophyta</taxon>
        <taxon>Spermatophyta</taxon>
        <taxon>Magnoliopsida</taxon>
        <taxon>Liliopsida</taxon>
        <taxon>Poales</taxon>
        <taxon>Poaceae</taxon>
        <taxon>BOP clade</taxon>
        <taxon>Oryzoideae</taxon>
        <taxon>Oryzeae</taxon>
        <taxon>Oryzinae</taxon>
        <taxon>Oryza</taxon>
        <taxon>Oryza sativa</taxon>
    </lineage>
</organism>
<reference evidence="3" key="2">
    <citation type="journal article" date="2008" name="Nucleic Acids Res.">
        <title>The rice annotation project database (RAP-DB): 2008 update.</title>
        <authorList>
            <consortium name="The rice annotation project (RAP)"/>
        </authorList>
    </citation>
    <scope>GENOME REANNOTATION</scope>
    <source>
        <strain evidence="3">cv. Nipponbare</strain>
    </source>
</reference>
<evidence type="ECO:0000256" key="1">
    <source>
        <dbReference type="SAM" id="MobiDB-lite"/>
    </source>
</evidence>
<protein>
    <submittedName>
        <fullName evidence="2">Uncharacterized protein</fullName>
    </submittedName>
</protein>